<dbReference type="GO" id="GO:0016747">
    <property type="term" value="F:acyltransferase activity, transferring groups other than amino-acyl groups"/>
    <property type="evidence" value="ECO:0007669"/>
    <property type="project" value="InterPro"/>
</dbReference>
<dbReference type="InterPro" id="IPR016181">
    <property type="entry name" value="Acyl_CoA_acyltransferase"/>
</dbReference>
<dbReference type="RefSeq" id="XP_016220036.1">
    <property type="nucleotide sequence ID" value="XM_016373125.1"/>
</dbReference>
<dbReference type="CDD" id="cd04301">
    <property type="entry name" value="NAT_SF"/>
    <property type="match status" value="1"/>
</dbReference>
<dbReference type="AlphaFoldDB" id="A0A0D1Z0Z6"/>
<feature type="domain" description="N-acetyltransferase" evidence="1">
    <location>
        <begin position="19"/>
        <end position="185"/>
    </location>
</feature>
<accession>A0A0D1Z0Z6</accession>
<dbReference type="PANTHER" id="PTHR43305:SF1">
    <property type="entry name" value="FAMILY N-ACETYLTRANSFERASE, PUTATIVE (AFU_ORTHOLOGUE AFUA_2G01380)-RELATED"/>
    <property type="match status" value="1"/>
</dbReference>
<evidence type="ECO:0000259" key="1">
    <source>
        <dbReference type="PROSITE" id="PS51186"/>
    </source>
</evidence>
<dbReference type="HOGENOM" id="CLU_013985_11_0_1"/>
<reference evidence="2 3" key="1">
    <citation type="submission" date="2015-01" db="EMBL/GenBank/DDBJ databases">
        <title>The Genome Sequence of Exophiala mesophila CBS40295.</title>
        <authorList>
            <consortium name="The Broad Institute Genomics Platform"/>
            <person name="Cuomo C."/>
            <person name="de Hoog S."/>
            <person name="Gorbushina A."/>
            <person name="Stielow B."/>
            <person name="Teixiera M."/>
            <person name="Abouelleil A."/>
            <person name="Chapman S.B."/>
            <person name="Priest M."/>
            <person name="Young S.K."/>
            <person name="Wortman J."/>
            <person name="Nusbaum C."/>
            <person name="Birren B."/>
        </authorList>
    </citation>
    <scope>NUCLEOTIDE SEQUENCE [LARGE SCALE GENOMIC DNA]</scope>
    <source>
        <strain evidence="2 3">CBS 40295</strain>
    </source>
</reference>
<protein>
    <recommendedName>
        <fullName evidence="1">N-acetyltransferase domain-containing protein</fullName>
    </recommendedName>
</protein>
<dbReference type="Pfam" id="PF00583">
    <property type="entry name" value="Acetyltransf_1"/>
    <property type="match status" value="1"/>
</dbReference>
<dbReference type="PROSITE" id="PS51186">
    <property type="entry name" value="GNAT"/>
    <property type="match status" value="1"/>
</dbReference>
<dbReference type="OMA" id="GCCALRP"/>
<dbReference type="PANTHER" id="PTHR43305">
    <property type="entry name" value="FAMILY N-ACETYLTRANSFERASE, PUTATIVE (AFU_ORTHOLOGUE AFUA_2G01380)-RELATED"/>
    <property type="match status" value="1"/>
</dbReference>
<dbReference type="STRING" id="212818.A0A0D1Z0Z6"/>
<evidence type="ECO:0000313" key="2">
    <source>
        <dbReference type="EMBL" id="KIV88462.1"/>
    </source>
</evidence>
<dbReference type="EMBL" id="KN847525">
    <property type="protein sequence ID" value="KIV88462.1"/>
    <property type="molecule type" value="Genomic_DNA"/>
</dbReference>
<proteinExistence type="predicted"/>
<gene>
    <name evidence="2" type="ORF">PV10_08145</name>
</gene>
<organism evidence="2 3">
    <name type="scientific">Exophiala mesophila</name>
    <name type="common">Black yeast-like fungus</name>
    <dbReference type="NCBI Taxonomy" id="212818"/>
    <lineage>
        <taxon>Eukaryota</taxon>
        <taxon>Fungi</taxon>
        <taxon>Dikarya</taxon>
        <taxon>Ascomycota</taxon>
        <taxon>Pezizomycotina</taxon>
        <taxon>Eurotiomycetes</taxon>
        <taxon>Chaetothyriomycetidae</taxon>
        <taxon>Chaetothyriales</taxon>
        <taxon>Herpotrichiellaceae</taxon>
        <taxon>Exophiala</taxon>
    </lineage>
</organism>
<sequence>MALAPHSPAPSPVKSQPVFTITPVQTSAHLDTIRSLFTRYATALGIDLTFQGFQTELDSLPGAYSPPTGSLLLAQHSLSGEAIGCVGLRPLKPSSSPSHPSPTGSVAEMKRLYVSPDGRGLGLGRALAEAIVSAAEQLGYTEIRLDTLPDMHAARHLYTDMGFVQIDRYYDTPLLDTVFLALKLPRPVVKSNGDISPKDE</sequence>
<dbReference type="Proteomes" id="UP000054302">
    <property type="component" value="Unassembled WGS sequence"/>
</dbReference>
<dbReference type="OrthoDB" id="41532at2759"/>
<dbReference type="Gene3D" id="3.40.630.30">
    <property type="match status" value="1"/>
</dbReference>
<dbReference type="InterPro" id="IPR052777">
    <property type="entry name" value="Acetyltransferase_Enz"/>
</dbReference>
<dbReference type="SUPFAM" id="SSF55729">
    <property type="entry name" value="Acyl-CoA N-acyltransferases (Nat)"/>
    <property type="match status" value="1"/>
</dbReference>
<evidence type="ECO:0000313" key="3">
    <source>
        <dbReference type="Proteomes" id="UP000054302"/>
    </source>
</evidence>
<keyword evidence="3" id="KW-1185">Reference proteome</keyword>
<name>A0A0D1Z0Z6_EXOME</name>
<dbReference type="GeneID" id="27325990"/>
<dbReference type="VEuPathDB" id="FungiDB:PV10_08145"/>
<dbReference type="InterPro" id="IPR000182">
    <property type="entry name" value="GNAT_dom"/>
</dbReference>